<dbReference type="PANTHER" id="PTHR30466:SF1">
    <property type="entry name" value="FMN REDUCTASE (NADH) RUTF"/>
    <property type="match status" value="1"/>
</dbReference>
<accession>A0ABU8PGE7</accession>
<dbReference type="InterPro" id="IPR002563">
    <property type="entry name" value="Flavin_Rdtase-like_dom"/>
</dbReference>
<keyword evidence="1" id="KW-0560">Oxidoreductase</keyword>
<name>A0ABU8PGE7_9HYPH</name>
<sequence>MVTLIERTALSEFALKSLFAHIPTAVTVVTAGSGTKRYGATVGTLGALSLDPPLLMFALKEASGLLQRLSKGSRIGINVLTAEQFAIARRFATPDMDRFGLTHWCEEHALPRIDNALVWATAHVRDHLPLGDHVLITALIDHAEAETGTPLIYWQRQFNSLAKIEERGSPA</sequence>
<proteinExistence type="predicted"/>
<evidence type="ECO:0000313" key="4">
    <source>
        <dbReference type="Proteomes" id="UP001375812"/>
    </source>
</evidence>
<evidence type="ECO:0000313" key="3">
    <source>
        <dbReference type="EMBL" id="MEJ5021122.1"/>
    </source>
</evidence>
<dbReference type="SMART" id="SM00903">
    <property type="entry name" value="Flavin_Reduct"/>
    <property type="match status" value="1"/>
</dbReference>
<dbReference type="PANTHER" id="PTHR30466">
    <property type="entry name" value="FLAVIN REDUCTASE"/>
    <property type="match status" value="1"/>
</dbReference>
<dbReference type="Gene3D" id="2.30.110.10">
    <property type="entry name" value="Electron Transport, Fmn-binding Protein, Chain A"/>
    <property type="match status" value="1"/>
</dbReference>
<keyword evidence="4" id="KW-1185">Reference proteome</keyword>
<dbReference type="SUPFAM" id="SSF50475">
    <property type="entry name" value="FMN-binding split barrel"/>
    <property type="match status" value="1"/>
</dbReference>
<protein>
    <submittedName>
        <fullName evidence="3">Flavin reductase family protein</fullName>
    </submittedName>
</protein>
<dbReference type="InterPro" id="IPR012349">
    <property type="entry name" value="Split_barrel_FMN-bd"/>
</dbReference>
<comment type="caution">
    <text evidence="3">The sequence shown here is derived from an EMBL/GenBank/DDBJ whole genome shotgun (WGS) entry which is preliminary data.</text>
</comment>
<evidence type="ECO:0000259" key="2">
    <source>
        <dbReference type="SMART" id="SM00903"/>
    </source>
</evidence>
<dbReference type="EMBL" id="JBBGZH010000002">
    <property type="protein sequence ID" value="MEJ5021122.1"/>
    <property type="molecule type" value="Genomic_DNA"/>
</dbReference>
<organism evidence="3 4">
    <name type="scientific">Ochrobactrum vermis</name>
    <dbReference type="NCBI Taxonomy" id="1827297"/>
    <lineage>
        <taxon>Bacteria</taxon>
        <taxon>Pseudomonadati</taxon>
        <taxon>Pseudomonadota</taxon>
        <taxon>Alphaproteobacteria</taxon>
        <taxon>Hyphomicrobiales</taxon>
        <taxon>Brucellaceae</taxon>
        <taxon>Brucella/Ochrobactrum group</taxon>
        <taxon>Ochrobactrum</taxon>
    </lineage>
</organism>
<gene>
    <name evidence="3" type="ORF">WH297_15485</name>
</gene>
<dbReference type="Proteomes" id="UP001375812">
    <property type="component" value="Unassembled WGS sequence"/>
</dbReference>
<feature type="domain" description="Flavin reductase like" evidence="2">
    <location>
        <begin position="19"/>
        <end position="160"/>
    </location>
</feature>
<evidence type="ECO:0000256" key="1">
    <source>
        <dbReference type="ARBA" id="ARBA00023002"/>
    </source>
</evidence>
<dbReference type="InterPro" id="IPR050268">
    <property type="entry name" value="NADH-dep_flavin_reductase"/>
</dbReference>
<dbReference type="RefSeq" id="WP_105543595.1">
    <property type="nucleotide sequence ID" value="NZ_JBBGZH010000002.1"/>
</dbReference>
<dbReference type="Pfam" id="PF01613">
    <property type="entry name" value="Flavin_Reduct"/>
    <property type="match status" value="1"/>
</dbReference>
<reference evidence="3 4" key="1">
    <citation type="submission" date="2023-12" db="EMBL/GenBank/DDBJ databases">
        <title>Gut-associated functions are favored during microbiome assembly across C. elegans life.</title>
        <authorList>
            <person name="Zimmermann J."/>
        </authorList>
    </citation>
    <scope>NUCLEOTIDE SEQUENCE [LARGE SCALE GENOMIC DNA]</scope>
    <source>
        <strain evidence="3 4">MYb71</strain>
    </source>
</reference>